<dbReference type="CDD" id="cd02766">
    <property type="entry name" value="MopB_3"/>
    <property type="match status" value="1"/>
</dbReference>
<dbReference type="GO" id="GO:0043546">
    <property type="term" value="F:molybdopterin cofactor binding"/>
    <property type="evidence" value="ECO:0007669"/>
    <property type="project" value="InterPro"/>
</dbReference>
<protein>
    <submittedName>
        <fullName evidence="6">Anaerobic dehydrogenases, typically selenocysteine-containing</fullName>
    </submittedName>
</protein>
<dbReference type="SUPFAM" id="SSF53706">
    <property type="entry name" value="Formate dehydrogenase/DMSO reductase, domains 1-3"/>
    <property type="match status" value="1"/>
</dbReference>
<dbReference type="Gene3D" id="3.40.228.10">
    <property type="entry name" value="Dimethylsulfoxide Reductase, domain 2"/>
    <property type="match status" value="1"/>
</dbReference>
<dbReference type="EMBL" id="UOEC01000022">
    <property type="protein sequence ID" value="VAV87079.1"/>
    <property type="molecule type" value="Genomic_DNA"/>
</dbReference>
<name>A0A3B0R4B5_9ZZZZ</name>
<dbReference type="AlphaFoldDB" id="A0A3B0R4B5"/>
<evidence type="ECO:0000313" key="6">
    <source>
        <dbReference type="EMBL" id="VAV87079.1"/>
    </source>
</evidence>
<dbReference type="GO" id="GO:0051536">
    <property type="term" value="F:iron-sulfur cluster binding"/>
    <property type="evidence" value="ECO:0007669"/>
    <property type="project" value="UniProtKB-KW"/>
</dbReference>
<dbReference type="InterPro" id="IPR006657">
    <property type="entry name" value="MoPterin_dinucl-bd_dom"/>
</dbReference>
<accession>A0A3B0R4B5</accession>
<dbReference type="PANTHER" id="PTHR43742:SF6">
    <property type="entry name" value="OXIDOREDUCTASE YYAE-RELATED"/>
    <property type="match status" value="1"/>
</dbReference>
<dbReference type="Gene3D" id="3.40.50.740">
    <property type="match status" value="1"/>
</dbReference>
<organism evidence="6">
    <name type="scientific">hydrothermal vent metagenome</name>
    <dbReference type="NCBI Taxonomy" id="652676"/>
    <lineage>
        <taxon>unclassified sequences</taxon>
        <taxon>metagenomes</taxon>
        <taxon>ecological metagenomes</taxon>
    </lineage>
</organism>
<feature type="domain" description="4Fe-4S Mo/W bis-MGD-type" evidence="5">
    <location>
        <begin position="7"/>
        <end position="64"/>
    </location>
</feature>
<gene>
    <name evidence="6" type="ORF">MNBD_ALPHA08-1016</name>
</gene>
<dbReference type="Gene3D" id="2.40.40.20">
    <property type="match status" value="1"/>
</dbReference>
<proteinExistence type="inferred from homology"/>
<dbReference type="Pfam" id="PF01568">
    <property type="entry name" value="Molydop_binding"/>
    <property type="match status" value="1"/>
</dbReference>
<dbReference type="GO" id="GO:0046872">
    <property type="term" value="F:metal ion binding"/>
    <property type="evidence" value="ECO:0007669"/>
    <property type="project" value="UniProtKB-KW"/>
</dbReference>
<keyword evidence="4" id="KW-0411">Iron-sulfur</keyword>
<evidence type="ECO:0000256" key="2">
    <source>
        <dbReference type="ARBA" id="ARBA00022723"/>
    </source>
</evidence>
<dbReference type="InterPro" id="IPR006656">
    <property type="entry name" value="Mopterin_OxRdtase"/>
</dbReference>
<comment type="similarity">
    <text evidence="1">Belongs to the prokaryotic molybdopterin-containing oxidoreductase family.</text>
</comment>
<dbReference type="Pfam" id="PF00384">
    <property type="entry name" value="Molybdopterin"/>
    <property type="match status" value="1"/>
</dbReference>
<dbReference type="SMART" id="SM00926">
    <property type="entry name" value="Molybdop_Fe4S4"/>
    <property type="match status" value="1"/>
</dbReference>
<dbReference type="InterPro" id="IPR050612">
    <property type="entry name" value="Prok_Mopterin_Oxidored"/>
</dbReference>
<dbReference type="InterPro" id="IPR009010">
    <property type="entry name" value="Asp_de-COase-like_dom_sf"/>
</dbReference>
<evidence type="ECO:0000259" key="5">
    <source>
        <dbReference type="PROSITE" id="PS51669"/>
    </source>
</evidence>
<dbReference type="Gene3D" id="3.30.2070.10">
    <property type="entry name" value="Formate dehydrogenase/DMSO reductase"/>
    <property type="match status" value="1"/>
</dbReference>
<reference evidence="6" key="1">
    <citation type="submission" date="2018-06" db="EMBL/GenBank/DDBJ databases">
        <authorList>
            <person name="Zhirakovskaya E."/>
        </authorList>
    </citation>
    <scope>NUCLEOTIDE SEQUENCE</scope>
</reference>
<dbReference type="PANTHER" id="PTHR43742">
    <property type="entry name" value="TRIMETHYLAMINE-N-OXIDE REDUCTASE"/>
    <property type="match status" value="1"/>
</dbReference>
<sequence length="644" mass="69626">MNKVDLPETFPSVCTLDCPDTCSLAVTVQGGKVTGIKGSKANPYTDGVICNKVSRYYPDYVHGSQRLTRPLRRIGPRGSGEFEAISWDEAIDIIYDGFTGAIEQYGSQSVMPFNYAGPHGELAGASIDRRFFYRLGATLLNRGPLCGGVRGAAYASLFGDAPGMPPEQIVHSDLIVVWSNNVTVSNLHLAGLLKKARKGGAKLVVIDPKATKIAEQSDMFLQIHPGSDVVFAMAVAAEFERRGALDMAFVKQWTVGSEAFMAEARKYSVADVERECRLSAGQFHAFVDMYMAAKNVAANFGNGIERGHSGGSGLRAAMALQALTGNHGRLGAGVLAKSGLAAPKTRDKLQRPDLIPDGTRTFNIVDVAEKLLDETLDPPVMATMIYNHNPVGSHPDQANMIKALGREDLFIAGSDVVMTDSMKYCDVILPAASSFEINDIYGAYGQNYVQRAAPVIPLVGESLPNTEIFRRLAARFGFDEQMFKDSDEQLMDQAMDGDDAKLQGFKPSQVPLDRALEMTASGGGDIIMCDTVEPATPSGRIELFSDDMEKRFGYGVPRFEAVEQSLPLVLITPSSSKRTNCTFGGCEDSSGIEMVEINPEDADKRGVKTGDKVLLSNERGKVTLEAVVTEKVRPGVLYSPKGTW</sequence>
<dbReference type="InterPro" id="IPR006963">
    <property type="entry name" value="Mopterin_OxRdtase_4Fe-4S_dom"/>
</dbReference>
<dbReference type="SUPFAM" id="SSF50692">
    <property type="entry name" value="ADC-like"/>
    <property type="match status" value="1"/>
</dbReference>
<dbReference type="Gene3D" id="2.20.25.90">
    <property type="entry name" value="ADC-like domains"/>
    <property type="match status" value="1"/>
</dbReference>
<dbReference type="GO" id="GO:0016491">
    <property type="term" value="F:oxidoreductase activity"/>
    <property type="evidence" value="ECO:0007669"/>
    <property type="project" value="InterPro"/>
</dbReference>
<dbReference type="Pfam" id="PF04879">
    <property type="entry name" value="Molybdop_Fe4S4"/>
    <property type="match status" value="1"/>
</dbReference>
<evidence type="ECO:0000256" key="1">
    <source>
        <dbReference type="ARBA" id="ARBA00010312"/>
    </source>
</evidence>
<dbReference type="PROSITE" id="PS51669">
    <property type="entry name" value="4FE4S_MOW_BIS_MGD"/>
    <property type="match status" value="1"/>
</dbReference>
<keyword evidence="3" id="KW-0408">Iron</keyword>
<evidence type="ECO:0000256" key="4">
    <source>
        <dbReference type="ARBA" id="ARBA00023014"/>
    </source>
</evidence>
<keyword evidence="2" id="KW-0479">Metal-binding</keyword>
<evidence type="ECO:0000256" key="3">
    <source>
        <dbReference type="ARBA" id="ARBA00023004"/>
    </source>
</evidence>
<feature type="non-terminal residue" evidence="6">
    <location>
        <position position="644"/>
    </location>
</feature>